<dbReference type="InterPro" id="IPR001878">
    <property type="entry name" value="Znf_CCHC"/>
</dbReference>
<dbReference type="SMART" id="SM00343">
    <property type="entry name" value="ZnF_C2HC"/>
    <property type="match status" value="2"/>
</dbReference>
<keyword evidence="1" id="KW-0863">Zinc-finger</keyword>
<feature type="region of interest" description="Disordered" evidence="2">
    <location>
        <begin position="277"/>
        <end position="309"/>
    </location>
</feature>
<feature type="region of interest" description="Disordered" evidence="2">
    <location>
        <begin position="332"/>
        <end position="352"/>
    </location>
</feature>
<feature type="domain" description="CCHC-type" evidence="3">
    <location>
        <begin position="111"/>
        <end position="126"/>
    </location>
</feature>
<name>A0A0A9D9C0_ARUDO</name>
<keyword evidence="1" id="KW-0862">Zinc</keyword>
<sequence>MVPGQLHSGRTGTGLFHGDQGRRPWRSPSGGVHRSTHLSREQHEDKEGWQLVRPPYWWRRDRPKLQRKQLSKGAEDESKARRAAYLTKLRGKCFNCLASDHKKADCRDPPKCWECRRSGHNSGRCPARRCSTEQRAPAVGALQPRWPGMERPGDHRSRLEQDCINMQMTEDLRQRMVSIERLAHRLLKEVRRSKETMAPAAPTAQKMPAPDVHLGTSPRPQAEAVRKEDSVKNDHAIDEEPDMLLHQSNSDTNNKIDDPMFLEAALIMVHREEAKSGAHDAAGYSDDRTASLGDPRGEATQASPPPTSWNAQQLAQFVATVTKRSQAPLLQTPTCKSRPVGRTVEENDDQTVRRSGRLAAKHLKNKNKNTEELAQELLAKKLGTISPNKAPNEDAKKRLTKLFDQPLPKNAMEAIEALLIAMESNHNMAMGRKKVARAAA</sequence>
<feature type="region of interest" description="Disordered" evidence="2">
    <location>
        <begin position="1"/>
        <end position="47"/>
    </location>
</feature>
<feature type="compositionally biased region" description="Basic and acidic residues" evidence="2">
    <location>
        <begin position="38"/>
        <end position="47"/>
    </location>
</feature>
<organism evidence="4">
    <name type="scientific">Arundo donax</name>
    <name type="common">Giant reed</name>
    <name type="synonym">Donax arundinaceus</name>
    <dbReference type="NCBI Taxonomy" id="35708"/>
    <lineage>
        <taxon>Eukaryota</taxon>
        <taxon>Viridiplantae</taxon>
        <taxon>Streptophyta</taxon>
        <taxon>Embryophyta</taxon>
        <taxon>Tracheophyta</taxon>
        <taxon>Spermatophyta</taxon>
        <taxon>Magnoliopsida</taxon>
        <taxon>Liliopsida</taxon>
        <taxon>Poales</taxon>
        <taxon>Poaceae</taxon>
        <taxon>PACMAD clade</taxon>
        <taxon>Arundinoideae</taxon>
        <taxon>Arundineae</taxon>
        <taxon>Arundo</taxon>
    </lineage>
</organism>
<feature type="region of interest" description="Disordered" evidence="2">
    <location>
        <begin position="193"/>
        <end position="231"/>
    </location>
</feature>
<accession>A0A0A9D9C0</accession>
<dbReference type="GO" id="GO:0003676">
    <property type="term" value="F:nucleic acid binding"/>
    <property type="evidence" value="ECO:0007669"/>
    <property type="project" value="InterPro"/>
</dbReference>
<dbReference type="Gene3D" id="4.10.60.10">
    <property type="entry name" value="Zinc finger, CCHC-type"/>
    <property type="match status" value="1"/>
</dbReference>
<reference evidence="4" key="1">
    <citation type="submission" date="2014-09" db="EMBL/GenBank/DDBJ databases">
        <authorList>
            <person name="Magalhaes I.L.F."/>
            <person name="Oliveira U."/>
            <person name="Santos F.R."/>
            <person name="Vidigal T.H.D.A."/>
            <person name="Brescovit A.D."/>
            <person name="Santos A.J."/>
        </authorList>
    </citation>
    <scope>NUCLEOTIDE SEQUENCE</scope>
    <source>
        <tissue evidence="4">Shoot tissue taken approximately 20 cm above the soil surface</tissue>
    </source>
</reference>
<dbReference type="EMBL" id="GBRH01215635">
    <property type="protein sequence ID" value="JAD82260.1"/>
    <property type="molecule type" value="Transcribed_RNA"/>
</dbReference>
<protein>
    <recommendedName>
        <fullName evidence="3">CCHC-type domain-containing protein</fullName>
    </recommendedName>
</protein>
<dbReference type="SUPFAM" id="SSF57756">
    <property type="entry name" value="Retrovirus zinc finger-like domains"/>
    <property type="match status" value="1"/>
</dbReference>
<dbReference type="AlphaFoldDB" id="A0A0A9D9C0"/>
<evidence type="ECO:0000256" key="2">
    <source>
        <dbReference type="SAM" id="MobiDB-lite"/>
    </source>
</evidence>
<proteinExistence type="predicted"/>
<evidence type="ECO:0000259" key="3">
    <source>
        <dbReference type="PROSITE" id="PS50158"/>
    </source>
</evidence>
<reference evidence="4" key="2">
    <citation type="journal article" date="2015" name="Data Brief">
        <title>Shoot transcriptome of the giant reed, Arundo donax.</title>
        <authorList>
            <person name="Barrero R.A."/>
            <person name="Guerrero F.D."/>
            <person name="Moolhuijzen P."/>
            <person name="Goolsby J.A."/>
            <person name="Tidwell J."/>
            <person name="Bellgard S.E."/>
            <person name="Bellgard M.I."/>
        </authorList>
    </citation>
    <scope>NUCLEOTIDE SEQUENCE</scope>
    <source>
        <tissue evidence="4">Shoot tissue taken approximately 20 cm above the soil surface</tissue>
    </source>
</reference>
<evidence type="ECO:0000256" key="1">
    <source>
        <dbReference type="PROSITE-ProRule" id="PRU00047"/>
    </source>
</evidence>
<dbReference type="PROSITE" id="PS50158">
    <property type="entry name" value="ZF_CCHC"/>
    <property type="match status" value="1"/>
</dbReference>
<dbReference type="GO" id="GO:0008270">
    <property type="term" value="F:zinc ion binding"/>
    <property type="evidence" value="ECO:0007669"/>
    <property type="project" value="UniProtKB-KW"/>
</dbReference>
<evidence type="ECO:0000313" key="4">
    <source>
        <dbReference type="EMBL" id="JAD82260.1"/>
    </source>
</evidence>
<dbReference type="InterPro" id="IPR036875">
    <property type="entry name" value="Znf_CCHC_sf"/>
</dbReference>
<keyword evidence="1" id="KW-0479">Metal-binding</keyword>